<comment type="similarity">
    <text evidence="2">Belongs to the carbon-nitrogen hydrolase superfamily. Nitrilase family.</text>
</comment>
<feature type="active site" description="Proton acceptor" evidence="4">
    <location>
        <position position="64"/>
    </location>
</feature>
<comment type="catalytic activity">
    <reaction evidence="1">
        <text>3-cyano-L-alanine + 2 H2O = L-aspartate + NH4(+)</text>
        <dbReference type="Rhea" id="RHEA:11188"/>
        <dbReference type="ChEBI" id="CHEBI:15377"/>
        <dbReference type="ChEBI" id="CHEBI:28938"/>
        <dbReference type="ChEBI" id="CHEBI:29991"/>
        <dbReference type="ChEBI" id="CHEBI:77860"/>
        <dbReference type="EC" id="3.5.5.4"/>
    </reaction>
</comment>
<evidence type="ECO:0000256" key="3">
    <source>
        <dbReference type="ARBA" id="ARBA00039044"/>
    </source>
</evidence>
<dbReference type="GO" id="GO:0018822">
    <property type="term" value="F:nitrile hydratase activity"/>
    <property type="evidence" value="ECO:0007669"/>
    <property type="project" value="TreeGrafter"/>
</dbReference>
<accession>I3T7L0</accession>
<organism evidence="7">
    <name type="scientific">Lotus japonicus</name>
    <name type="common">Lotus corniculatus var. japonicus</name>
    <dbReference type="NCBI Taxonomy" id="34305"/>
    <lineage>
        <taxon>Eukaryota</taxon>
        <taxon>Viridiplantae</taxon>
        <taxon>Streptophyta</taxon>
        <taxon>Embryophyta</taxon>
        <taxon>Tracheophyta</taxon>
        <taxon>Spermatophyta</taxon>
        <taxon>Magnoliopsida</taxon>
        <taxon>eudicotyledons</taxon>
        <taxon>Gunneridae</taxon>
        <taxon>Pentapetalae</taxon>
        <taxon>rosids</taxon>
        <taxon>fabids</taxon>
        <taxon>Fabales</taxon>
        <taxon>Fabaceae</taxon>
        <taxon>Papilionoideae</taxon>
        <taxon>50 kb inversion clade</taxon>
        <taxon>NPAAA clade</taxon>
        <taxon>Hologalegina</taxon>
        <taxon>robinioid clade</taxon>
        <taxon>Loteae</taxon>
        <taxon>Lotus</taxon>
    </lineage>
</organism>
<dbReference type="Pfam" id="PF00795">
    <property type="entry name" value="CN_hydrolase"/>
    <property type="match status" value="1"/>
</dbReference>
<dbReference type="PROSITE" id="PS50263">
    <property type="entry name" value="CN_HYDROLASE"/>
    <property type="match status" value="1"/>
</dbReference>
<reference evidence="7" key="1">
    <citation type="submission" date="2012-05" db="EMBL/GenBank/DDBJ databases">
        <authorList>
            <person name="Krishnakumar V."/>
            <person name="Cheung F."/>
            <person name="Xiao Y."/>
            <person name="Chan A."/>
            <person name="Moskal W.A."/>
            <person name="Town C.D."/>
        </authorList>
    </citation>
    <scope>NUCLEOTIDE SEQUENCE</scope>
</reference>
<dbReference type="SUPFAM" id="SSF56317">
    <property type="entry name" value="Carbon-nitrogen hydrolase"/>
    <property type="match status" value="1"/>
</dbReference>
<dbReference type="GO" id="GO:0051410">
    <property type="term" value="P:detoxification of nitrogen compound"/>
    <property type="evidence" value="ECO:0007669"/>
    <property type="project" value="TreeGrafter"/>
</dbReference>
<feature type="domain" description="CN hydrolase" evidence="6">
    <location>
        <begin position="24"/>
        <end position="148"/>
    </location>
</feature>
<evidence type="ECO:0000256" key="4">
    <source>
        <dbReference type="PROSITE-ProRule" id="PRU10139"/>
    </source>
</evidence>
<evidence type="ECO:0000256" key="1">
    <source>
        <dbReference type="ARBA" id="ARBA00000322"/>
    </source>
</evidence>
<feature type="region of interest" description="Disordered" evidence="5">
    <location>
        <begin position="1"/>
        <end position="20"/>
    </location>
</feature>
<dbReference type="InterPro" id="IPR044149">
    <property type="entry name" value="Nitrilases_CHs"/>
</dbReference>
<dbReference type="EMBL" id="BT148708">
    <property type="protein sequence ID" value="AFK48502.1"/>
    <property type="molecule type" value="mRNA"/>
</dbReference>
<dbReference type="PANTHER" id="PTHR46044:SF1">
    <property type="entry name" value="CN HYDROLASE DOMAIN-CONTAINING PROTEIN"/>
    <property type="match status" value="1"/>
</dbReference>
<sequence>MALVTTTPPPQMDMGSDSNAPTTVRATVVQASTIFYDTPATLDKAERLVAEAAENGSQLVVFPEAFIGGYPRGSNFGVIIGSRTAKGREDFRKYHSSAIDVPASLYSRDAWKPFLKSIWWVISMKMMTPTIPCLLQGRSLVSSSCRRL</sequence>
<dbReference type="PROSITE" id="PS00920">
    <property type="entry name" value="NITRIL_CHT_1"/>
    <property type="match status" value="1"/>
</dbReference>
<dbReference type="PANTHER" id="PTHR46044">
    <property type="entry name" value="NITRILASE"/>
    <property type="match status" value="1"/>
</dbReference>
<evidence type="ECO:0000256" key="2">
    <source>
        <dbReference type="ARBA" id="ARBA00008129"/>
    </source>
</evidence>
<evidence type="ECO:0000256" key="5">
    <source>
        <dbReference type="SAM" id="MobiDB-lite"/>
    </source>
</evidence>
<protein>
    <recommendedName>
        <fullName evidence="3">cyanoalanine nitrilase</fullName>
        <ecNumber evidence="3">3.5.5.4</ecNumber>
    </recommendedName>
</protein>
<dbReference type="InterPro" id="IPR003010">
    <property type="entry name" value="C-N_Hydrolase"/>
</dbReference>
<dbReference type="Gene3D" id="3.60.110.10">
    <property type="entry name" value="Carbon-nitrogen hydrolase"/>
    <property type="match status" value="1"/>
</dbReference>
<dbReference type="GO" id="GO:0047427">
    <property type="term" value="F:cyanoalanine nitrilase activity"/>
    <property type="evidence" value="ECO:0007669"/>
    <property type="project" value="UniProtKB-EC"/>
</dbReference>
<evidence type="ECO:0000313" key="7">
    <source>
        <dbReference type="EMBL" id="AFK48502.1"/>
    </source>
</evidence>
<evidence type="ECO:0000259" key="6">
    <source>
        <dbReference type="PROSITE" id="PS50263"/>
    </source>
</evidence>
<proteinExistence type="evidence at transcript level"/>
<dbReference type="InterPro" id="IPR036526">
    <property type="entry name" value="C-N_Hydrolase_sf"/>
</dbReference>
<dbReference type="InterPro" id="IPR000132">
    <property type="entry name" value="Nitrilase/CN_hydratase_CS"/>
</dbReference>
<dbReference type="EC" id="3.5.5.4" evidence="3"/>
<name>I3T7L0_LOTJA</name>
<dbReference type="AlphaFoldDB" id="I3T7L0"/>